<dbReference type="NCBIfam" id="NF005968">
    <property type="entry name" value="PRK08057.1-2"/>
    <property type="match status" value="1"/>
</dbReference>
<keyword evidence="2" id="KW-0169">Cobalamin biosynthesis</keyword>
<dbReference type="RefSeq" id="WP_212010217.1">
    <property type="nucleotide sequence ID" value="NZ_JAAFYZ010000053.1"/>
</dbReference>
<reference evidence="4 5" key="1">
    <citation type="submission" date="2020-02" db="EMBL/GenBank/DDBJ databases">
        <title>Acidophilic actinobacteria isolated from forest soil.</title>
        <authorList>
            <person name="Golinska P."/>
        </authorList>
    </citation>
    <scope>NUCLEOTIDE SEQUENCE [LARGE SCALE GENOMIC DNA]</scope>
    <source>
        <strain evidence="4 5">NL8</strain>
    </source>
</reference>
<gene>
    <name evidence="4" type="ORF">KGQ19_17345</name>
</gene>
<proteinExistence type="predicted"/>
<dbReference type="PANTHER" id="PTHR36925:SF1">
    <property type="entry name" value="COBALT-PRECORRIN-6A REDUCTASE"/>
    <property type="match status" value="1"/>
</dbReference>
<dbReference type="Proteomes" id="UP000730482">
    <property type="component" value="Unassembled WGS sequence"/>
</dbReference>
<comment type="caution">
    <text evidence="4">The sequence shown here is derived from an EMBL/GenBank/DDBJ whole genome shotgun (WGS) entry which is preliminary data.</text>
</comment>
<organism evidence="4 5">
    <name type="scientific">Catenulispora pinistramenti</name>
    <dbReference type="NCBI Taxonomy" id="2705254"/>
    <lineage>
        <taxon>Bacteria</taxon>
        <taxon>Bacillati</taxon>
        <taxon>Actinomycetota</taxon>
        <taxon>Actinomycetes</taxon>
        <taxon>Catenulisporales</taxon>
        <taxon>Catenulisporaceae</taxon>
        <taxon>Catenulispora</taxon>
    </lineage>
</organism>
<dbReference type="Pfam" id="PF02571">
    <property type="entry name" value="CbiJ"/>
    <property type="match status" value="1"/>
</dbReference>
<dbReference type="PANTHER" id="PTHR36925">
    <property type="entry name" value="COBALT-PRECORRIN-6A REDUCTASE"/>
    <property type="match status" value="1"/>
</dbReference>
<name>A0ABS5KRF4_9ACTN</name>
<evidence type="ECO:0000313" key="5">
    <source>
        <dbReference type="Proteomes" id="UP000730482"/>
    </source>
</evidence>
<evidence type="ECO:0000313" key="4">
    <source>
        <dbReference type="EMBL" id="MBS2548636.1"/>
    </source>
</evidence>
<dbReference type="EMBL" id="JAAFYZ010000053">
    <property type="protein sequence ID" value="MBS2548636.1"/>
    <property type="molecule type" value="Genomic_DNA"/>
</dbReference>
<dbReference type="GO" id="GO:0016491">
    <property type="term" value="F:oxidoreductase activity"/>
    <property type="evidence" value="ECO:0007669"/>
    <property type="project" value="UniProtKB-KW"/>
</dbReference>
<evidence type="ECO:0000256" key="2">
    <source>
        <dbReference type="ARBA" id="ARBA00022573"/>
    </source>
</evidence>
<accession>A0ABS5KRF4</accession>
<dbReference type="PROSITE" id="PS51014">
    <property type="entry name" value="COBK_CBIJ"/>
    <property type="match status" value="1"/>
</dbReference>
<protein>
    <submittedName>
        <fullName evidence="4">Cobalt-precorrin-6A reductase</fullName>
        <ecNumber evidence="4">1.3.1.106</ecNumber>
    </submittedName>
</protein>
<evidence type="ECO:0000256" key="1">
    <source>
        <dbReference type="ARBA" id="ARBA00004953"/>
    </source>
</evidence>
<comment type="pathway">
    <text evidence="1">Cofactor biosynthesis; adenosylcobalamin biosynthesis.</text>
</comment>
<dbReference type="InterPro" id="IPR003723">
    <property type="entry name" value="Precorrin-6x_reduct"/>
</dbReference>
<dbReference type="EC" id="1.3.1.106" evidence="4"/>
<evidence type="ECO:0000256" key="3">
    <source>
        <dbReference type="ARBA" id="ARBA00023002"/>
    </source>
</evidence>
<dbReference type="NCBIfam" id="TIGR00715">
    <property type="entry name" value="precor6x_red"/>
    <property type="match status" value="1"/>
</dbReference>
<keyword evidence="3 4" id="KW-0560">Oxidoreductase</keyword>
<sequence length="255" mass="27255">MRILILGGTAQARELATGLRSRDEYRIIFSLAGRTHEPALPDLPREQLRVGGFGGVEGLSGYLRAESIDVLIDATHPFARVMSAHAVDAARTAGVRLLALRRPAWTAQPGDRWTHVPDVQTAAEHVAALADDRCVFVTTGRMELAAYAGDERHPYLIRAVTAPDGPLPPRHTVVLDRGPYSIEAESDLMARHDVGALVTKNGGGSATAAKLTAARRRGIPVTMVDPPAPAPGVETAATMADVLRLLELGSETSRR</sequence>
<keyword evidence="5" id="KW-1185">Reference proteome</keyword>